<keyword evidence="1" id="KW-0175">Coiled coil</keyword>
<dbReference type="VEuPathDB" id="FungiDB:G647_00360"/>
<dbReference type="Proteomes" id="UP000094526">
    <property type="component" value="Unassembled WGS sequence"/>
</dbReference>
<reference evidence="4" key="1">
    <citation type="submission" date="2015-07" db="EMBL/GenBank/DDBJ databases">
        <authorList>
            <person name="Teixeira M.M."/>
            <person name="Souza R.C."/>
            <person name="Almeida L.G."/>
            <person name="Vicente V.A."/>
            <person name="de Hoog S."/>
            <person name="Bocca A.L."/>
            <person name="de Almeida S.R."/>
            <person name="Vasconcelos A.T."/>
            <person name="Felipe M.S."/>
        </authorList>
    </citation>
    <scope>NUCLEOTIDE SEQUENCE [LARGE SCALE GENOMIC DNA]</scope>
    <source>
        <strain evidence="4">KSF</strain>
    </source>
</reference>
<dbReference type="eggNOG" id="ENOG502S9QD">
    <property type="taxonomic scope" value="Eukaryota"/>
</dbReference>
<evidence type="ECO:0000313" key="4">
    <source>
        <dbReference type="Proteomes" id="UP000094526"/>
    </source>
</evidence>
<evidence type="ECO:0000256" key="1">
    <source>
        <dbReference type="SAM" id="Coils"/>
    </source>
</evidence>
<dbReference type="GO" id="GO:0031511">
    <property type="term" value="C:Mis6-Sim4 complex"/>
    <property type="evidence" value="ECO:0007669"/>
    <property type="project" value="InterPro"/>
</dbReference>
<dbReference type="OrthoDB" id="21214at2759"/>
<dbReference type="AlphaFoldDB" id="A0A1C1CY44"/>
<organism evidence="3 4">
    <name type="scientific">Cladophialophora carrionii</name>
    <dbReference type="NCBI Taxonomy" id="86049"/>
    <lineage>
        <taxon>Eukaryota</taxon>
        <taxon>Fungi</taxon>
        <taxon>Dikarya</taxon>
        <taxon>Ascomycota</taxon>
        <taxon>Pezizomycotina</taxon>
        <taxon>Eurotiomycetes</taxon>
        <taxon>Chaetothyriomycetidae</taxon>
        <taxon>Chaetothyriales</taxon>
        <taxon>Herpotrichiellaceae</taxon>
        <taxon>Cladophialophora</taxon>
    </lineage>
</organism>
<name>A0A1C1CY44_9EURO</name>
<feature type="coiled-coil region" evidence="1">
    <location>
        <begin position="130"/>
        <end position="170"/>
    </location>
</feature>
<gene>
    <name evidence="3" type="ORF">CLCR_10751</name>
</gene>
<feature type="region of interest" description="Disordered" evidence="2">
    <location>
        <begin position="211"/>
        <end position="232"/>
    </location>
</feature>
<comment type="caution">
    <text evidence="3">The sequence shown here is derived from an EMBL/GenBank/DDBJ whole genome shotgun (WGS) entry which is preliminary data.</text>
</comment>
<sequence>MEDASITSLKADFIRTQVRQLDILLEPSTRWRDLLPAPADEGQLSDKTIADLVRKVNEKIRQHNRLIFSTQSQRHVAEQIESLHWNLVSGDLQRAEADTVVILRDTELTDSQVIRSLPQEYDNLYPHPDHEEQEGEAERYNRLREGLSELSRKRDALKRKLAQYQELKRLMEPLNEPHRNVQPNLVTRDGELSQELDRMRVLMARVTGRINGTSDSRVDGEARQEEAPAPLTDQQKLARVIGLG</sequence>
<feature type="compositionally biased region" description="Basic and acidic residues" evidence="2">
    <location>
        <begin position="216"/>
        <end position="226"/>
    </location>
</feature>
<dbReference type="Pfam" id="PF13093">
    <property type="entry name" value="FTA4"/>
    <property type="match status" value="1"/>
</dbReference>
<dbReference type="PANTHER" id="PTHR42040">
    <property type="entry name" value="INNER KINETOCHORE SUBUNIT FTA4"/>
    <property type="match status" value="1"/>
</dbReference>
<accession>A0A1C1CY44</accession>
<keyword evidence="4" id="KW-1185">Reference proteome</keyword>
<dbReference type="InterPro" id="IPR025207">
    <property type="entry name" value="Sim4_Fta4"/>
</dbReference>
<evidence type="ECO:0000256" key="2">
    <source>
        <dbReference type="SAM" id="MobiDB-lite"/>
    </source>
</evidence>
<dbReference type="VEuPathDB" id="FungiDB:CLCR_10751"/>
<proteinExistence type="predicted"/>
<protein>
    <submittedName>
        <fullName evidence="3">Kinetochore protein fta4</fullName>
    </submittedName>
</protein>
<evidence type="ECO:0000313" key="3">
    <source>
        <dbReference type="EMBL" id="OCT53391.1"/>
    </source>
</evidence>
<dbReference type="STRING" id="86049.A0A1C1CY44"/>
<dbReference type="PANTHER" id="PTHR42040:SF1">
    <property type="entry name" value="INNER KINETOCHORE SUBUNIT FTA4"/>
    <property type="match status" value="1"/>
</dbReference>
<dbReference type="EMBL" id="LGRB01000008">
    <property type="protein sequence ID" value="OCT53391.1"/>
    <property type="molecule type" value="Genomic_DNA"/>
</dbReference>